<protein>
    <submittedName>
        <fullName evidence="2">Uncharacterized protein</fullName>
    </submittedName>
</protein>
<dbReference type="AlphaFoldDB" id="W0RRD3"/>
<dbReference type="PROSITE" id="PS51257">
    <property type="entry name" value="PROKAR_LIPOPROTEIN"/>
    <property type="match status" value="1"/>
</dbReference>
<feature type="chain" id="PRO_5004795306" evidence="1">
    <location>
        <begin position="24"/>
        <end position="586"/>
    </location>
</feature>
<dbReference type="HOGENOM" id="CLU_465220_0_0_0"/>
<dbReference type="PATRIC" id="fig|861299.3.peg.6068"/>
<organism evidence="2 3">
    <name type="scientific">Gemmatirosa kalamazoonensis</name>
    <dbReference type="NCBI Taxonomy" id="861299"/>
    <lineage>
        <taxon>Bacteria</taxon>
        <taxon>Pseudomonadati</taxon>
        <taxon>Gemmatimonadota</taxon>
        <taxon>Gemmatimonadia</taxon>
        <taxon>Gemmatimonadales</taxon>
        <taxon>Gemmatimonadaceae</taxon>
        <taxon>Gemmatirosa</taxon>
    </lineage>
</organism>
<accession>W0RRD3</accession>
<reference evidence="2 3" key="1">
    <citation type="journal article" date="2014" name="Genome Announc.">
        <title>Genome Sequence and Methylome of Soil Bacterium Gemmatirosa kalamazoonensis KBS708T, a Member of the Rarely Cultivated Gemmatimonadetes Phylum.</title>
        <authorList>
            <person name="Debruyn J.M."/>
            <person name="Radosevich M."/>
            <person name="Wommack K.E."/>
            <person name="Polson S.W."/>
            <person name="Hauser L.J."/>
            <person name="Fawaz M.N."/>
            <person name="Korlach J."/>
            <person name="Tsai Y.C."/>
        </authorList>
    </citation>
    <scope>NUCLEOTIDE SEQUENCE [LARGE SCALE GENOMIC DNA]</scope>
    <source>
        <strain evidence="2 3">KBS708</strain>
        <plasmid evidence="3">Plasmid 2</plasmid>
    </source>
</reference>
<gene>
    <name evidence="2" type="ORF">J421_6014</name>
</gene>
<keyword evidence="2" id="KW-0614">Plasmid</keyword>
<dbReference type="GO" id="GO:0008237">
    <property type="term" value="F:metallopeptidase activity"/>
    <property type="evidence" value="ECO:0007669"/>
    <property type="project" value="InterPro"/>
</dbReference>
<dbReference type="Proteomes" id="UP000019151">
    <property type="component" value="Plasmid 2"/>
</dbReference>
<dbReference type="EMBL" id="CP007130">
    <property type="protein sequence ID" value="AHG93549.1"/>
    <property type="molecule type" value="Genomic_DNA"/>
</dbReference>
<keyword evidence="3" id="KW-1185">Reference proteome</keyword>
<evidence type="ECO:0000256" key="1">
    <source>
        <dbReference type="SAM" id="SignalP"/>
    </source>
</evidence>
<keyword evidence="1" id="KW-0732">Signal</keyword>
<feature type="signal peptide" evidence="1">
    <location>
        <begin position="1"/>
        <end position="23"/>
    </location>
</feature>
<proteinExistence type="predicted"/>
<geneLocation type="plasmid" evidence="2 3">
    <name>2</name>
</geneLocation>
<evidence type="ECO:0000313" key="2">
    <source>
        <dbReference type="EMBL" id="AHG93549.1"/>
    </source>
</evidence>
<dbReference type="InterPro" id="IPR024079">
    <property type="entry name" value="MetalloPept_cat_dom_sf"/>
</dbReference>
<dbReference type="Gene3D" id="3.40.390.10">
    <property type="entry name" value="Collagenase (Catalytic Domain)"/>
    <property type="match status" value="1"/>
</dbReference>
<dbReference type="InParanoid" id="W0RRD3"/>
<evidence type="ECO:0000313" key="3">
    <source>
        <dbReference type="Proteomes" id="UP000019151"/>
    </source>
</evidence>
<dbReference type="KEGG" id="gba:J421_6014"/>
<dbReference type="SUPFAM" id="SSF55486">
    <property type="entry name" value="Metalloproteases ('zincins'), catalytic domain"/>
    <property type="match status" value="1"/>
</dbReference>
<name>W0RRD3_9BACT</name>
<sequence>MQMMRACLSVLAASLLSACTADREPTPPARDIALRRASGDAQETRTAGTTLPAPLVVSAVDRSGRGAPDAMITWTTSDGAVAGDARTDAAGQAHASWRLAPRLGGQSAVAHLGSRDSVIFRARVLASDARLARDTLVLRSGEHARVTWQPLDAAGVALAAGEVDARWASGDAAVATVGADGQVAALRDGVTELTADLSALGLARPLRATIVVGVPLAGRVELLDGTAPHGLRVYVRTASGVDSADVAADGRFALRARSAALRDSTEILVDAADRVARRWFPSLTRWTPGSGDAPPLRFVLLPLRWRFASGAFAGGEIPLSLNAALGAGLAGAPGGAPWYDRNWFLDRVAPLGSAPTLEAFPDDAFPLPVYFDRDRSRMPIVADDSTAFWRALDALGDAVGTRLYRPTEKRLVPEREVATAAGSLVTRAYAVAVVVDSVLLQGLAASTWTTACVGERLAAHPCLGVLDRVDATLSFSGRTRRVREAALVQHEAGHVLGLGHTCYWTSVMYAQLDASSWSSVAPSCARWFQGGAWPSGSIDRADAITARDAAYLALYLRVASVVRRVGPAHALHAAFLGERHLLLGLE</sequence>